<keyword evidence="6" id="KW-0808">Transferase</keyword>
<dbReference type="EMBL" id="OOIN01000010">
    <property type="protein sequence ID" value="SPO25185.1"/>
    <property type="molecule type" value="Genomic_DNA"/>
</dbReference>
<dbReference type="GO" id="GO:0004674">
    <property type="term" value="F:protein serine/threonine kinase activity"/>
    <property type="evidence" value="ECO:0007669"/>
    <property type="project" value="TreeGrafter"/>
</dbReference>
<keyword evidence="7" id="KW-1185">Reference proteome</keyword>
<evidence type="ECO:0000256" key="2">
    <source>
        <dbReference type="ARBA" id="ARBA00022741"/>
    </source>
</evidence>
<dbReference type="PANTHER" id="PTHR24056:SF508">
    <property type="entry name" value="CYCLIN-DEPENDENT KINASE 10"/>
    <property type="match status" value="1"/>
</dbReference>
<dbReference type="Proteomes" id="UP000324022">
    <property type="component" value="Unassembled WGS sequence"/>
</dbReference>
<keyword evidence="6" id="KW-0418">Kinase</keyword>
<dbReference type="Pfam" id="PF00069">
    <property type="entry name" value="Pkinase"/>
    <property type="match status" value="1"/>
</dbReference>
<organism evidence="6 7">
    <name type="scientific">Ustilago trichophora</name>
    <dbReference type="NCBI Taxonomy" id="86804"/>
    <lineage>
        <taxon>Eukaryota</taxon>
        <taxon>Fungi</taxon>
        <taxon>Dikarya</taxon>
        <taxon>Basidiomycota</taxon>
        <taxon>Ustilaginomycotina</taxon>
        <taxon>Ustilaginomycetes</taxon>
        <taxon>Ustilaginales</taxon>
        <taxon>Ustilaginaceae</taxon>
        <taxon>Ustilago</taxon>
    </lineage>
</organism>
<gene>
    <name evidence="6" type="ORF">UTRI_02706_B</name>
</gene>
<dbReference type="PROSITE" id="PS50011">
    <property type="entry name" value="PROTEIN_KINASE_DOM"/>
    <property type="match status" value="1"/>
</dbReference>
<dbReference type="InterPro" id="IPR050108">
    <property type="entry name" value="CDK"/>
</dbReference>
<evidence type="ECO:0000256" key="4">
    <source>
        <dbReference type="SAM" id="MobiDB-lite"/>
    </source>
</evidence>
<dbReference type="CDD" id="cd00180">
    <property type="entry name" value="PKc"/>
    <property type="match status" value="1"/>
</dbReference>
<evidence type="ECO:0000256" key="1">
    <source>
        <dbReference type="ARBA" id="ARBA00006485"/>
    </source>
</evidence>
<feature type="region of interest" description="Disordered" evidence="4">
    <location>
        <begin position="365"/>
        <end position="417"/>
    </location>
</feature>
<keyword evidence="2" id="KW-0547">Nucleotide-binding</keyword>
<dbReference type="GO" id="GO:0007346">
    <property type="term" value="P:regulation of mitotic cell cycle"/>
    <property type="evidence" value="ECO:0007669"/>
    <property type="project" value="TreeGrafter"/>
</dbReference>
<proteinExistence type="inferred from homology"/>
<name>A0A5C3E537_9BASI</name>
<dbReference type="InterPro" id="IPR008271">
    <property type="entry name" value="Ser/Thr_kinase_AS"/>
</dbReference>
<dbReference type="OrthoDB" id="4062651at2759"/>
<dbReference type="SMART" id="SM00220">
    <property type="entry name" value="S_TKc"/>
    <property type="match status" value="1"/>
</dbReference>
<dbReference type="PROSITE" id="PS00108">
    <property type="entry name" value="PROTEIN_KINASE_ST"/>
    <property type="match status" value="1"/>
</dbReference>
<feature type="compositionally biased region" description="Basic and acidic residues" evidence="4">
    <location>
        <begin position="283"/>
        <end position="302"/>
    </location>
</feature>
<feature type="domain" description="Protein kinase" evidence="5">
    <location>
        <begin position="47"/>
        <end position="549"/>
    </location>
</feature>
<dbReference type="AlphaFoldDB" id="A0A5C3E537"/>
<dbReference type="PANTHER" id="PTHR24056">
    <property type="entry name" value="CELL DIVISION PROTEIN KINASE"/>
    <property type="match status" value="1"/>
</dbReference>
<reference evidence="6 7" key="1">
    <citation type="submission" date="2018-03" db="EMBL/GenBank/DDBJ databases">
        <authorList>
            <person name="Guldener U."/>
        </authorList>
    </citation>
    <scope>NUCLEOTIDE SEQUENCE [LARGE SCALE GENOMIC DNA]</scope>
    <source>
        <strain evidence="6 7">NBRC100155</strain>
    </source>
</reference>
<dbReference type="GO" id="GO:0005524">
    <property type="term" value="F:ATP binding"/>
    <property type="evidence" value="ECO:0007669"/>
    <property type="project" value="UniProtKB-KW"/>
</dbReference>
<evidence type="ECO:0000313" key="6">
    <source>
        <dbReference type="EMBL" id="SPO25185.1"/>
    </source>
</evidence>
<keyword evidence="3" id="KW-0067">ATP-binding</keyword>
<protein>
    <submittedName>
        <fullName evidence="6">Related to SGV1 - Cyclin-dependent protein kinase</fullName>
    </submittedName>
</protein>
<dbReference type="InterPro" id="IPR011009">
    <property type="entry name" value="Kinase-like_dom_sf"/>
</dbReference>
<accession>A0A5C3E537</accession>
<evidence type="ECO:0000313" key="7">
    <source>
        <dbReference type="Proteomes" id="UP000324022"/>
    </source>
</evidence>
<feature type="region of interest" description="Disordered" evidence="4">
    <location>
        <begin position="283"/>
        <end position="312"/>
    </location>
</feature>
<evidence type="ECO:0000259" key="5">
    <source>
        <dbReference type="PROSITE" id="PS50011"/>
    </source>
</evidence>
<dbReference type="GO" id="GO:0005634">
    <property type="term" value="C:nucleus"/>
    <property type="evidence" value="ECO:0007669"/>
    <property type="project" value="TreeGrafter"/>
</dbReference>
<comment type="similarity">
    <text evidence="1">Belongs to the protein kinase superfamily. CMGC Ser/Thr protein kinase family. CDC2/CDKX subfamily.</text>
</comment>
<dbReference type="Gene3D" id="1.10.510.10">
    <property type="entry name" value="Transferase(Phosphotransferase) domain 1"/>
    <property type="match status" value="1"/>
</dbReference>
<evidence type="ECO:0000256" key="3">
    <source>
        <dbReference type="ARBA" id="ARBA00022840"/>
    </source>
</evidence>
<sequence>MSLLPSFDDALAATSTTTSTSIASRKSFIVGGSLSHETEIDWTNLITTQLIPHSDGLCSSVYRRPLTSVSNWPYDHQSCSSTSISTTCSSTALKRLLGITQDADGLPGWICIKRVSPDDQPSPHSISREISLLSTILLDPSHDNIAPLLCAIYDTSDPFGSTVDLIMPLYAATLEEVLNEPSLLPPSIFSSTCDFSQNAAVESRPGNSISHLWQDDIPTFIYNVTKQLLEGLHFLHAKRVAHRDVKPSNVLISHNGRLKLIDLGIAYYDTSFSGTRLRDPLLLEQDSAKGERGRGEGGKEGQGEGEGGGRMVHQVGTGVYRAPELLFSPKYGYDAFKLDIWACGVSLAEFFTSLTPSLAVSCSNEGSLNMPSLDVEPQPQAQQEEQEDERKDWQKAFDNSNPLLPPSSPSSSSSNSDFFWEEEQQYQSLSPSFPSKSTPSSNFTRTPLFSTHASKGDIPLASNIFSILPLPSSPKLWPEAIHFQPPLHRLPFTPPSTNSKNLIQSLPLYPNFSQSKHTQDVVNKVIIPSLKLSAAARPTAAQLLAALQV</sequence>
<dbReference type="SUPFAM" id="SSF56112">
    <property type="entry name" value="Protein kinase-like (PK-like)"/>
    <property type="match status" value="1"/>
</dbReference>
<dbReference type="InterPro" id="IPR000719">
    <property type="entry name" value="Prot_kinase_dom"/>
</dbReference>